<evidence type="ECO:0000313" key="9">
    <source>
        <dbReference type="EMBL" id="MFC7748847.1"/>
    </source>
</evidence>
<keyword evidence="5" id="KW-0805">Transcription regulation</keyword>
<proteinExistence type="inferred from homology"/>
<comment type="similarity">
    <text evidence="2">In the C-terminal section; belongs to the class-I pyridoxal-phosphate-dependent aminotransferase family.</text>
</comment>
<dbReference type="InterPro" id="IPR000524">
    <property type="entry name" value="Tscrpt_reg_HTH_GntR"/>
</dbReference>
<dbReference type="InterPro" id="IPR015421">
    <property type="entry name" value="PyrdxlP-dep_Trfase_major"/>
</dbReference>
<dbReference type="RefSeq" id="WP_138788806.1">
    <property type="nucleotide sequence ID" value="NZ_JBHTGQ010000004.1"/>
</dbReference>
<dbReference type="Gene3D" id="3.40.640.10">
    <property type="entry name" value="Type I PLP-dependent aspartate aminotransferase-like (Major domain)"/>
    <property type="match status" value="1"/>
</dbReference>
<protein>
    <submittedName>
        <fullName evidence="9">PLP-dependent aminotransferase family protein</fullName>
    </submittedName>
</protein>
<dbReference type="Proteomes" id="UP001596528">
    <property type="component" value="Unassembled WGS sequence"/>
</dbReference>
<dbReference type="EMBL" id="JBHTGQ010000004">
    <property type="protein sequence ID" value="MFC7748847.1"/>
    <property type="molecule type" value="Genomic_DNA"/>
</dbReference>
<evidence type="ECO:0000256" key="6">
    <source>
        <dbReference type="ARBA" id="ARBA00023125"/>
    </source>
</evidence>
<dbReference type="PROSITE" id="PS50949">
    <property type="entry name" value="HTH_GNTR"/>
    <property type="match status" value="1"/>
</dbReference>
<keyword evidence="10" id="KW-1185">Reference proteome</keyword>
<dbReference type="InterPro" id="IPR051446">
    <property type="entry name" value="HTH_trans_reg/aminotransferase"/>
</dbReference>
<evidence type="ECO:0000256" key="7">
    <source>
        <dbReference type="ARBA" id="ARBA00023163"/>
    </source>
</evidence>
<gene>
    <name evidence="9" type="ORF">ACFQWB_02660</name>
</gene>
<evidence type="ECO:0000256" key="3">
    <source>
        <dbReference type="ARBA" id="ARBA00022576"/>
    </source>
</evidence>
<dbReference type="SUPFAM" id="SSF46785">
    <property type="entry name" value="Winged helix' DNA-binding domain"/>
    <property type="match status" value="1"/>
</dbReference>
<dbReference type="InterPro" id="IPR004839">
    <property type="entry name" value="Aminotransferase_I/II_large"/>
</dbReference>
<dbReference type="GO" id="GO:0008483">
    <property type="term" value="F:transaminase activity"/>
    <property type="evidence" value="ECO:0007669"/>
    <property type="project" value="UniProtKB-KW"/>
</dbReference>
<keyword evidence="3 9" id="KW-0808">Transferase</keyword>
<dbReference type="PRINTS" id="PR00035">
    <property type="entry name" value="HTHGNTR"/>
</dbReference>
<reference evidence="10" key="1">
    <citation type="journal article" date="2019" name="Int. J. Syst. Evol. Microbiol.">
        <title>The Global Catalogue of Microorganisms (GCM) 10K type strain sequencing project: providing services to taxonomists for standard genome sequencing and annotation.</title>
        <authorList>
            <consortium name="The Broad Institute Genomics Platform"/>
            <consortium name="The Broad Institute Genome Sequencing Center for Infectious Disease"/>
            <person name="Wu L."/>
            <person name="Ma J."/>
        </authorList>
    </citation>
    <scope>NUCLEOTIDE SEQUENCE [LARGE SCALE GENOMIC DNA]</scope>
    <source>
        <strain evidence="10">JCM 18657</strain>
    </source>
</reference>
<dbReference type="CDD" id="cd07377">
    <property type="entry name" value="WHTH_GntR"/>
    <property type="match status" value="1"/>
</dbReference>
<keyword evidence="3 9" id="KW-0032">Aminotransferase</keyword>
<feature type="domain" description="HTH gntR-type" evidence="8">
    <location>
        <begin position="9"/>
        <end position="77"/>
    </location>
</feature>
<keyword evidence="4" id="KW-0663">Pyridoxal phosphate</keyword>
<dbReference type="InterPro" id="IPR036388">
    <property type="entry name" value="WH-like_DNA-bd_sf"/>
</dbReference>
<dbReference type="InterPro" id="IPR036390">
    <property type="entry name" value="WH_DNA-bd_sf"/>
</dbReference>
<organism evidence="9 10">
    <name type="scientific">Paenibacillus thermoaerophilus</name>
    <dbReference type="NCBI Taxonomy" id="1215385"/>
    <lineage>
        <taxon>Bacteria</taxon>
        <taxon>Bacillati</taxon>
        <taxon>Bacillota</taxon>
        <taxon>Bacilli</taxon>
        <taxon>Bacillales</taxon>
        <taxon>Paenibacillaceae</taxon>
        <taxon>Paenibacillus</taxon>
    </lineage>
</organism>
<dbReference type="SMART" id="SM00345">
    <property type="entry name" value="HTH_GNTR"/>
    <property type="match status" value="1"/>
</dbReference>
<dbReference type="SUPFAM" id="SSF53383">
    <property type="entry name" value="PLP-dependent transferases"/>
    <property type="match status" value="1"/>
</dbReference>
<comment type="cofactor">
    <cofactor evidence="1">
        <name>pyridoxal 5'-phosphate</name>
        <dbReference type="ChEBI" id="CHEBI:597326"/>
    </cofactor>
</comment>
<dbReference type="InterPro" id="IPR015424">
    <property type="entry name" value="PyrdxlP-dep_Trfase"/>
</dbReference>
<evidence type="ECO:0000313" key="10">
    <source>
        <dbReference type="Proteomes" id="UP001596528"/>
    </source>
</evidence>
<evidence type="ECO:0000256" key="1">
    <source>
        <dbReference type="ARBA" id="ARBA00001933"/>
    </source>
</evidence>
<name>A0ABW2V2J1_9BACL</name>
<keyword evidence="7" id="KW-0804">Transcription</keyword>
<accession>A0ABW2V2J1</accession>
<dbReference type="Pfam" id="PF00155">
    <property type="entry name" value="Aminotran_1_2"/>
    <property type="match status" value="1"/>
</dbReference>
<keyword evidence="6" id="KW-0238">DNA-binding</keyword>
<evidence type="ECO:0000259" key="8">
    <source>
        <dbReference type="PROSITE" id="PS50949"/>
    </source>
</evidence>
<evidence type="ECO:0000256" key="2">
    <source>
        <dbReference type="ARBA" id="ARBA00005384"/>
    </source>
</evidence>
<dbReference type="CDD" id="cd00609">
    <property type="entry name" value="AAT_like"/>
    <property type="match status" value="1"/>
</dbReference>
<evidence type="ECO:0000256" key="4">
    <source>
        <dbReference type="ARBA" id="ARBA00022898"/>
    </source>
</evidence>
<dbReference type="PANTHER" id="PTHR46577">
    <property type="entry name" value="HTH-TYPE TRANSCRIPTIONAL REGULATORY PROTEIN GABR"/>
    <property type="match status" value="1"/>
</dbReference>
<dbReference type="Pfam" id="PF00392">
    <property type="entry name" value="GntR"/>
    <property type="match status" value="1"/>
</dbReference>
<dbReference type="PANTHER" id="PTHR46577:SF1">
    <property type="entry name" value="HTH-TYPE TRANSCRIPTIONAL REGULATORY PROTEIN GABR"/>
    <property type="match status" value="1"/>
</dbReference>
<evidence type="ECO:0000256" key="5">
    <source>
        <dbReference type="ARBA" id="ARBA00023015"/>
    </source>
</evidence>
<comment type="caution">
    <text evidence="9">The sequence shown here is derived from an EMBL/GenBank/DDBJ whole genome shotgun (WGS) entry which is preliminary data.</text>
</comment>
<dbReference type="Gene3D" id="1.10.10.10">
    <property type="entry name" value="Winged helix-like DNA-binding domain superfamily/Winged helix DNA-binding domain"/>
    <property type="match status" value="1"/>
</dbReference>
<sequence>MTARATGPATKYARLAGHLRSELAAGAYRPGQALPSIRQLAAEWGCSRNTAIRALAELEREHLVYAKPKSGYYAMPQPAGGRESSESRIDLASAAPDERYMPYRDFQHCLNQAIDRYRHELFDYTDPQGLLPLRQALAESLRDRQLFVSPDRIFIVSGSQQALHLLAGLTAAGAMGPDGLLAEQPTYSGMLRAAAAWRLRAQGVRRTFAGIDEAELERHMRSGRFGAFYTTPRLSNPLGASYTKRQKLTLLRLARKYGVYVIEDDYLADLETDSKSDPLFGMDDADRTIYISSFSKSMLPGLRLAAVVVPPALAEAFRKAKYAADQSTPVLSQGALEIYLRSGMHAHHTARMRRMYAERMAVLREACAAELPDAAAIDVPDAGLFAGLRLPVGMDARLAAERLRRDGVDTLPVIEHFLPDFPSEPLLRLSVIRADEPQIRLALARIGAALRGRRPGRAQP</sequence>